<evidence type="ECO:0000313" key="1">
    <source>
        <dbReference type="EMBL" id="MPA38674.1"/>
    </source>
</evidence>
<dbReference type="EMBL" id="GHES01008115">
    <property type="protein sequence ID" value="MPA38674.1"/>
    <property type="molecule type" value="Transcribed_RNA"/>
</dbReference>
<sequence length="468" mass="52010">MANEALQSISLKVMVEQDKNQVVFVESTKDFVDVLFSFMTMPIGTIIRLTRGHLSKGEMGCLKNLYESVENLDEEHVKSVKCKDMLLHPRSAAEIYCRNLKLNLFDGNSNEYYVCSAKNCGFVSSYQTVDCRCGENIELEVKLLNLISVPQDGGVFVKPTARFMITDDFQVMPVSTMTGLTLLSKLGALDGSKIEEKTVNIGRDEVLKLLSCSLTSRKPFSETIMKPTIWKPAVPTLCKNYGPRSTDQSQGVKDTTKKDTKINLKLIVKKSNNRALYAEVEEDFVDLIGNFLTFPLGYVFKEFPCLSFKGCMDNLYKSIQDFDFNKYFKSEEMKETLVNPKLAPGLVYDKQLIPIEESLHPSYSTLSSLFTKKASSLSSKSHPGEAITGDGFVKGPSIFMVTDNLKITPLSPISGISLINKLNVPLSDIGELEVTMGEEEASRLLAAALVSKSALTDAFMVKESKQEP</sequence>
<dbReference type="InterPro" id="IPR007750">
    <property type="entry name" value="DUF674"/>
</dbReference>
<name>A0A5B6Z3M5_DAVIN</name>
<evidence type="ECO:0008006" key="2">
    <source>
        <dbReference type="Google" id="ProtNLM"/>
    </source>
</evidence>
<accession>A0A5B6Z3M5</accession>
<reference evidence="1" key="1">
    <citation type="submission" date="2019-08" db="EMBL/GenBank/DDBJ databases">
        <title>Reference gene set and small RNA set construction with multiple tissues from Davidia involucrata Baill.</title>
        <authorList>
            <person name="Yang H."/>
            <person name="Zhou C."/>
            <person name="Li G."/>
            <person name="Wang J."/>
            <person name="Gao P."/>
            <person name="Wang M."/>
            <person name="Wang R."/>
            <person name="Zhao Y."/>
        </authorList>
    </citation>
    <scope>NUCLEOTIDE SEQUENCE</scope>
    <source>
        <tissue evidence="1">Mixed with DoveR01_LX</tissue>
    </source>
</reference>
<dbReference type="AlphaFoldDB" id="A0A5B6Z3M5"/>
<dbReference type="Pfam" id="PF05056">
    <property type="entry name" value="DUF674"/>
    <property type="match status" value="1"/>
</dbReference>
<dbReference type="PANTHER" id="PTHR33103:SF27">
    <property type="entry name" value="OS04G0594700 PROTEIN"/>
    <property type="match status" value="1"/>
</dbReference>
<proteinExistence type="predicted"/>
<protein>
    <recommendedName>
        <fullName evidence="2">DUF674 family protein</fullName>
    </recommendedName>
</protein>
<organism evidence="1">
    <name type="scientific">Davidia involucrata</name>
    <name type="common">Dove tree</name>
    <dbReference type="NCBI Taxonomy" id="16924"/>
    <lineage>
        <taxon>Eukaryota</taxon>
        <taxon>Viridiplantae</taxon>
        <taxon>Streptophyta</taxon>
        <taxon>Embryophyta</taxon>
        <taxon>Tracheophyta</taxon>
        <taxon>Spermatophyta</taxon>
        <taxon>Magnoliopsida</taxon>
        <taxon>eudicotyledons</taxon>
        <taxon>Gunneridae</taxon>
        <taxon>Pentapetalae</taxon>
        <taxon>asterids</taxon>
        <taxon>Cornales</taxon>
        <taxon>Nyssaceae</taxon>
        <taxon>Davidia</taxon>
    </lineage>
</organism>
<dbReference type="PANTHER" id="PTHR33103">
    <property type="entry name" value="OS01G0153900 PROTEIN"/>
    <property type="match status" value="1"/>
</dbReference>
<gene>
    <name evidence="1" type="ORF">Din_008115</name>
</gene>